<evidence type="ECO:0000259" key="2">
    <source>
        <dbReference type="Pfam" id="PF15460"/>
    </source>
</evidence>
<dbReference type="OrthoDB" id="1938992at2759"/>
<evidence type="ECO:0000313" key="4">
    <source>
        <dbReference type="EMBL" id="CAX42530.1"/>
    </source>
</evidence>
<dbReference type="Pfam" id="PF15460">
    <property type="entry name" value="SAS4"/>
    <property type="match status" value="1"/>
</dbReference>
<dbReference type="EMBL" id="FM992691">
    <property type="protein sequence ID" value="CAX42530.1"/>
    <property type="molecule type" value="Genomic_DNA"/>
</dbReference>
<dbReference type="InterPro" id="IPR029184">
    <property type="entry name" value="Sas4_dom"/>
</dbReference>
<dbReference type="VEuPathDB" id="FungiDB:CD36_46670"/>
<dbReference type="GO" id="GO:0033255">
    <property type="term" value="C:SAS acetyltransferase complex"/>
    <property type="evidence" value="ECO:0007669"/>
    <property type="project" value="InterPro"/>
</dbReference>
<dbReference type="InterPro" id="IPR038988">
    <property type="entry name" value="Sas4"/>
</dbReference>
<feature type="domain" description="Something about silencing protein 4" evidence="2">
    <location>
        <begin position="74"/>
        <end position="170"/>
    </location>
</feature>
<keyword evidence="1" id="KW-0175">Coiled coil</keyword>
<dbReference type="AlphaFoldDB" id="B9WF74"/>
<dbReference type="PANTHER" id="PTHR38422:SF1">
    <property type="entry name" value="SOMETHING ABOUT SILENCING PROTEIN 4"/>
    <property type="match status" value="1"/>
</dbReference>
<organism evidence="4 5">
    <name type="scientific">Candida dubliniensis (strain CD36 / ATCC MYA-646 / CBS 7987 / NCPF 3949 / NRRL Y-17841)</name>
    <name type="common">Yeast</name>
    <dbReference type="NCBI Taxonomy" id="573826"/>
    <lineage>
        <taxon>Eukaryota</taxon>
        <taxon>Fungi</taxon>
        <taxon>Dikarya</taxon>
        <taxon>Ascomycota</taxon>
        <taxon>Saccharomycotina</taxon>
        <taxon>Pichiomycetes</taxon>
        <taxon>Debaryomycetaceae</taxon>
        <taxon>Candida/Lodderomyces clade</taxon>
        <taxon>Candida</taxon>
    </lineage>
</organism>
<sequence>MESRKLRSTSSKIETKALFDFDNVNEYLYNDKEIKVGGSGAEYNYYGGQTPELPRVRSSVVTVERVLPRRPKTDPLPDSTYEIFYRRMKKNEKQMSNEERIKNLWELDTLQSQLERLSQYDWIRSLPEITVIKDMKDYDELERKKQLTIKEIERLLQKHENWRKRKEFHSREMKEWCEGSSDSEYDMPIEELRERRKLQNRQRYGPVIRLNLGNEYCLVIDPLSTPKIEKVEEKEPPKKRKTIVTLEDVDDASQIDIQTKDNILFGTNFEDIPTYRNGFQLPLHMRRMMHKGAK</sequence>
<name>B9WF74_CANDC</name>
<gene>
    <name evidence="3" type="ordered locus">Cd36_46670</name>
    <name evidence="4" type="ORF">CD36_46670</name>
</gene>
<dbReference type="GeneID" id="8047813"/>
<evidence type="ECO:0000313" key="3">
    <source>
        <dbReference type="CGD" id="CAL0000168955"/>
    </source>
</evidence>
<dbReference type="eggNOG" id="ENOG502RYH0">
    <property type="taxonomic scope" value="Eukaryota"/>
</dbReference>
<protein>
    <submittedName>
        <fullName evidence="4">Subunit of the SAS acetyltransferase complex, putative</fullName>
    </submittedName>
</protein>
<dbReference type="PANTHER" id="PTHR38422">
    <property type="entry name" value="SOMETHING ABOUT SILENCING PROTEIN 4"/>
    <property type="match status" value="1"/>
</dbReference>
<proteinExistence type="predicted"/>
<keyword evidence="5" id="KW-1185">Reference proteome</keyword>
<dbReference type="KEGG" id="cdu:CD36_46670"/>
<dbReference type="HOGENOM" id="CLU_066663_0_0_1"/>
<evidence type="ECO:0000256" key="1">
    <source>
        <dbReference type="SAM" id="Coils"/>
    </source>
</evidence>
<dbReference type="GO" id="GO:0004402">
    <property type="term" value="F:histone acetyltransferase activity"/>
    <property type="evidence" value="ECO:0007669"/>
    <property type="project" value="TreeGrafter"/>
</dbReference>
<dbReference type="CGD" id="CAL0000168955">
    <property type="gene designation" value="Cd36_46670"/>
</dbReference>
<dbReference type="Proteomes" id="UP000002605">
    <property type="component" value="Chromosome 4"/>
</dbReference>
<feature type="coiled-coil region" evidence="1">
    <location>
        <begin position="138"/>
        <end position="172"/>
    </location>
</feature>
<reference evidence="4 5" key="1">
    <citation type="journal article" date="2009" name="Genome Res.">
        <title>Comparative genomics of the fungal pathogens Candida dubliniensis and Candida albicans.</title>
        <authorList>
            <person name="Jackson A.P."/>
            <person name="Gamble J.A."/>
            <person name="Yeomans T."/>
            <person name="Moran G.P."/>
            <person name="Saunders D."/>
            <person name="Harris D."/>
            <person name="Aslett M."/>
            <person name="Barrell J.F."/>
            <person name="Butler G."/>
            <person name="Citiulo F."/>
            <person name="Coleman D.C."/>
            <person name="de Groot P.W.J."/>
            <person name="Goodwin T.J."/>
            <person name="Quail M.A."/>
            <person name="McQuillan J."/>
            <person name="Munro C.A."/>
            <person name="Pain A."/>
            <person name="Poulter R.T."/>
            <person name="Rajandream M.A."/>
            <person name="Renauld H."/>
            <person name="Spiering M.J."/>
            <person name="Tivey A."/>
            <person name="Gow N.A.R."/>
            <person name="Barrell B."/>
            <person name="Sullivan D.J."/>
            <person name="Berriman M."/>
        </authorList>
    </citation>
    <scope>NUCLEOTIDE SEQUENCE [LARGE SCALE GENOMIC DNA]</scope>
    <source>
        <strain evidence="5">CD36 / ATCC MYA-646 / CBS 7987 / NCPF 3949 / NRRL Y-17841</strain>
    </source>
</reference>
<dbReference type="RefSeq" id="XP_002420306.1">
    <property type="nucleotide sequence ID" value="XM_002420261.1"/>
</dbReference>
<evidence type="ECO:0000313" key="5">
    <source>
        <dbReference type="Proteomes" id="UP000002605"/>
    </source>
</evidence>
<accession>B9WF74</accession>